<evidence type="ECO:0000256" key="1">
    <source>
        <dbReference type="ARBA" id="ARBA00004370"/>
    </source>
</evidence>
<evidence type="ECO:0000259" key="7">
    <source>
        <dbReference type="Pfam" id="PF01490"/>
    </source>
</evidence>
<keyword evidence="9" id="KW-1185">Reference proteome</keyword>
<dbReference type="InterPro" id="IPR056913">
    <property type="entry name" value="TRAPPC10/Trs130_N"/>
</dbReference>
<feature type="coiled-coil region" evidence="5">
    <location>
        <begin position="1170"/>
        <end position="1204"/>
    </location>
</feature>
<keyword evidence="2 6" id="KW-0812">Transmembrane</keyword>
<evidence type="ECO:0000256" key="6">
    <source>
        <dbReference type="SAM" id="Phobius"/>
    </source>
</evidence>
<feature type="transmembrane region" description="Helical" evidence="6">
    <location>
        <begin position="164"/>
        <end position="186"/>
    </location>
</feature>
<dbReference type="Gene3D" id="3.20.20.80">
    <property type="entry name" value="Glycosidases"/>
    <property type="match status" value="1"/>
</dbReference>
<evidence type="ECO:0000313" key="10">
    <source>
        <dbReference type="WBParaSite" id="Hba_10205"/>
    </source>
</evidence>
<dbReference type="GO" id="GO:0016020">
    <property type="term" value="C:membrane"/>
    <property type="evidence" value="ECO:0007669"/>
    <property type="project" value="UniProtKB-SubCell"/>
</dbReference>
<feature type="transmembrane region" description="Helical" evidence="6">
    <location>
        <begin position="1068"/>
        <end position="1086"/>
    </location>
</feature>
<keyword evidence="3 6" id="KW-1133">Transmembrane helix</keyword>
<evidence type="ECO:0000313" key="9">
    <source>
        <dbReference type="Proteomes" id="UP000095283"/>
    </source>
</evidence>
<dbReference type="GO" id="GO:0015929">
    <property type="term" value="F:hexosaminidase activity"/>
    <property type="evidence" value="ECO:0007669"/>
    <property type="project" value="InterPro"/>
</dbReference>
<evidence type="ECO:0000256" key="3">
    <source>
        <dbReference type="ARBA" id="ARBA00022989"/>
    </source>
</evidence>
<sequence>MEIANGKPFSYSITFPVKFASFDERLCFGPHMTQFDLVNVSYLHVFFIDSASVEEYRTSVRHNVSEWFSKVSTKCDVQWMIVVDSTRAKEKRNRANLMEKLRNDFSKHTARLVEVSESVEHGSFHGLVQAVQSALLGHLDILTGTWEVALENLRYRYKEPTWDLPSYCYSVVSTILIVIIPVMFLLDILGDISEYEGSLFSILNIQEFFFPRNLFSVENDHGLLWLSSLRSTDLAVCPFLHQSFQQQVLDLKSDTSLVGLRHFLVSQQILLSLYLYHSRYRSRGAAPSMRVDFAALILNYAQHTLNTIIEQTRLLKVMLSPFRLACWTILIVGEVLHVGGLLADLTTLDDASNSLCLLQHERFNAMLQLSFLSERGEVETRGTLLEWLSQGGTIDVFLFNMLQNPLLYASQLQKVHESASDTLSQSNGHDDLALPLELQFVSSVLANGFHSQAIVDIIKHIIVYLDIHDDSLGGLVTLQKKLFKAVIMNYNPILQIPNGYMSIDVRINSSLLIDIDSFILTLVMREVDEYTIMRGKDPVFELNYSVLKKLFMNFRNLTILFFDGFYHNLLAGVVQHVDVTLEAGFSMGESVVNVNSEGQGHDVGVEFMSDANVWYPSLSISIPPLGTGARHTFSLPLYLKMDSNLTASPAVKKAKVRTTVVKDLLDYHNINIHFMLLYIEEFLSQMGGLSLSFLFLLYPSCSLLLLIIIIKISRDVHYSKKEVQEIDMVKFLSFKALASKNGLELIPLVQTFGHLEFILKHPSFSKLKEHPIEVDDTICPSDSRSIDLIEDIIAQVRALHPNSKRVHIGADEAYHVAEDERYLFLFVNHKFLEFQLQSSTNSFEVARRSSTLFLFASNAFVLHFILKIKCGILLAVVMIALCSVLTKFTCYFLSKAAFITRLVKNIVTRRLHLLLLEVQGDEHLPIVCMALSCQTQLFCVIDCIRDASASRIDAVVSGAINFCSAMYAAVGLFGYVAFYSKTLHGDVLVELESSLLTQMLKLAFMLSIAVSIPLMLFPARIALFNLVLRPVRCWIHFIYLKKKPNLISAFTCIKGCELSVAAIEHSTFHILTFVILLFNLSIAILIPNVEFILGLTGSLVGSLVSVIIPSILFITIASNKNHPSIPHARVFNCIINNTHVLDTNLNISAKLDDIVGLAVSGNEKEAARLVVEMKERQKEQEKLIKKQEEIVEQLNKHVEKHKLVDGINVDPTIPEGKEKRVEREFEKVSRINLAIMDIQKGEKFTTTDKALNKNF</sequence>
<feature type="transmembrane region" description="Helical" evidence="6">
    <location>
        <begin position="849"/>
        <end position="866"/>
    </location>
</feature>
<evidence type="ECO:0000259" key="8">
    <source>
        <dbReference type="Pfam" id="PF23036"/>
    </source>
</evidence>
<keyword evidence="4 6" id="KW-0472">Membrane</keyword>
<dbReference type="Pfam" id="PF23036">
    <property type="entry name" value="TRAPPC10_1st"/>
    <property type="match status" value="1"/>
</dbReference>
<feature type="transmembrane region" description="Helical" evidence="6">
    <location>
        <begin position="872"/>
        <end position="894"/>
    </location>
</feature>
<feature type="domain" description="Amino acid transporter transmembrane" evidence="7">
    <location>
        <begin position="873"/>
        <end position="1121"/>
    </location>
</feature>
<dbReference type="Proteomes" id="UP000095283">
    <property type="component" value="Unplaced"/>
</dbReference>
<accession>A0A1I7WYK0</accession>
<dbReference type="PANTHER" id="PTHR21040">
    <property type="entry name" value="BCDNA.GH04120"/>
    <property type="match status" value="1"/>
</dbReference>
<name>A0A1I7WYK0_HETBA</name>
<dbReference type="WBParaSite" id="Hba_10205">
    <property type="protein sequence ID" value="Hba_10205"/>
    <property type="gene ID" value="Hba_10205"/>
</dbReference>
<dbReference type="InterPro" id="IPR038901">
    <property type="entry name" value="HEXDC-like"/>
</dbReference>
<dbReference type="AlphaFoldDB" id="A0A1I7WYK0"/>
<feature type="transmembrane region" description="Helical" evidence="6">
    <location>
        <begin position="954"/>
        <end position="979"/>
    </location>
</feature>
<reference evidence="10" key="1">
    <citation type="submission" date="2016-11" db="UniProtKB">
        <authorList>
            <consortium name="WormBaseParasite"/>
        </authorList>
    </citation>
    <scope>IDENTIFICATION</scope>
</reference>
<dbReference type="SUPFAM" id="SSF51445">
    <property type="entry name" value="(Trans)glycosidases"/>
    <property type="match status" value="1"/>
</dbReference>
<keyword evidence="5" id="KW-0175">Coiled coil</keyword>
<proteinExistence type="predicted"/>
<feature type="transmembrane region" description="Helical" evidence="6">
    <location>
        <begin position="999"/>
        <end position="1019"/>
    </location>
</feature>
<dbReference type="InterPro" id="IPR013057">
    <property type="entry name" value="AA_transpt_TM"/>
</dbReference>
<dbReference type="InterPro" id="IPR017853">
    <property type="entry name" value="GH"/>
</dbReference>
<evidence type="ECO:0000256" key="4">
    <source>
        <dbReference type="ARBA" id="ARBA00023136"/>
    </source>
</evidence>
<dbReference type="PANTHER" id="PTHR21040:SF12">
    <property type="entry name" value="BETA-N-ACETYLHEXOSAMINIDASE"/>
    <property type="match status" value="1"/>
</dbReference>
<feature type="domain" description="TRAPPC10/Trs130 N-terminal" evidence="8">
    <location>
        <begin position="11"/>
        <end position="272"/>
    </location>
</feature>
<protein>
    <submittedName>
        <fullName evidence="10">Aa_trans domain-containing protein</fullName>
    </submittedName>
</protein>
<dbReference type="Pfam" id="PF01490">
    <property type="entry name" value="Aa_trans"/>
    <property type="match status" value="1"/>
</dbReference>
<feature type="transmembrane region" description="Helical" evidence="6">
    <location>
        <begin position="689"/>
        <end position="710"/>
    </location>
</feature>
<organism evidence="9 10">
    <name type="scientific">Heterorhabditis bacteriophora</name>
    <name type="common">Entomopathogenic nematode worm</name>
    <dbReference type="NCBI Taxonomy" id="37862"/>
    <lineage>
        <taxon>Eukaryota</taxon>
        <taxon>Metazoa</taxon>
        <taxon>Ecdysozoa</taxon>
        <taxon>Nematoda</taxon>
        <taxon>Chromadorea</taxon>
        <taxon>Rhabditida</taxon>
        <taxon>Rhabditina</taxon>
        <taxon>Rhabditomorpha</taxon>
        <taxon>Strongyloidea</taxon>
        <taxon>Heterorhabditidae</taxon>
        <taxon>Heterorhabditis</taxon>
    </lineage>
</organism>
<feature type="transmembrane region" description="Helical" evidence="6">
    <location>
        <begin position="1092"/>
        <end position="1117"/>
    </location>
</feature>
<evidence type="ECO:0000256" key="2">
    <source>
        <dbReference type="ARBA" id="ARBA00022692"/>
    </source>
</evidence>
<evidence type="ECO:0000256" key="5">
    <source>
        <dbReference type="SAM" id="Coils"/>
    </source>
</evidence>
<comment type="subcellular location">
    <subcellularLocation>
        <location evidence="1">Membrane</location>
    </subcellularLocation>
</comment>